<dbReference type="AlphaFoldDB" id="A0A9W7FW22"/>
<dbReference type="Gene3D" id="2.60.120.10">
    <property type="entry name" value="Jelly Rolls"/>
    <property type="match status" value="1"/>
</dbReference>
<feature type="domain" description="Cyclic nucleotide-binding" evidence="1">
    <location>
        <begin position="180"/>
        <end position="284"/>
    </location>
</feature>
<dbReference type="InterPro" id="IPR000595">
    <property type="entry name" value="cNMP-bd_dom"/>
</dbReference>
<name>A0A9W7FW22_9STRA</name>
<dbReference type="InterPro" id="IPR055272">
    <property type="entry name" value="POPDC1-3_dom"/>
</dbReference>
<dbReference type="Pfam" id="PF00027">
    <property type="entry name" value="cNMP_binding"/>
    <property type="match status" value="1"/>
</dbReference>
<keyword evidence="3" id="KW-1185">Reference proteome</keyword>
<dbReference type="InterPro" id="IPR018490">
    <property type="entry name" value="cNMP-bd_dom_sf"/>
</dbReference>
<comment type="caution">
    <text evidence="2">The sequence shown here is derived from an EMBL/GenBank/DDBJ whole genome shotgun (WGS) entry which is preliminary data.</text>
</comment>
<dbReference type="SUPFAM" id="SSF51206">
    <property type="entry name" value="cAMP-binding domain-like"/>
    <property type="match status" value="1"/>
</dbReference>
<dbReference type="CDD" id="cd00038">
    <property type="entry name" value="CAP_ED"/>
    <property type="match status" value="1"/>
</dbReference>
<dbReference type="SMART" id="SM00100">
    <property type="entry name" value="cNMP"/>
    <property type="match status" value="1"/>
</dbReference>
<dbReference type="EMBL" id="BRYA01000507">
    <property type="protein sequence ID" value="GMI20309.1"/>
    <property type="molecule type" value="Genomic_DNA"/>
</dbReference>
<accession>A0A9W7FW22</accession>
<evidence type="ECO:0000313" key="2">
    <source>
        <dbReference type="EMBL" id="GMI20309.1"/>
    </source>
</evidence>
<dbReference type="InterPro" id="IPR014710">
    <property type="entry name" value="RmlC-like_jellyroll"/>
</dbReference>
<sequence length="411" mass="46138">MLRGLSSPLSNIFKPKNVQTTAFRFTPPRYLNRATLSLRTQSNNSRSFKSTLSKKSNMSYDMSSFFTTVERRLMSRTTFRIFNRSLDISLAEVLGHTSFVLVALSYSTSNELALRSIAVTGSTSMLFFTYYHPHGKVLWLPFRWNLLFIGINSYMIGKIMKESYQAKNMDAEDVLIYESFLSDFDRVDFSKLRSIGTLESYEDGAVLFEQGDMNEKISFVVEGEFECRVDGQKTYSLSPGNFIAEAGLHAGSRVTGPVKTSGTVLATTPSKVLSFSRASLVGLMDCNKSLKKSMQSALSWDIVSKLKAQRHRIQGGHVANTRKWTEKRNAQTDDRYKALLSAMTEGGEVKEEDKGVIEKYRGIHVVGDEVHWRVLSELGWTEEDWVKGRRGGGRGGGGLVRKYTSAWTGGK</sequence>
<gene>
    <name evidence="2" type="ORF">TrCOL_g12281</name>
</gene>
<dbReference type="OrthoDB" id="425611at2759"/>
<evidence type="ECO:0000259" key="1">
    <source>
        <dbReference type="PROSITE" id="PS50042"/>
    </source>
</evidence>
<dbReference type="Pfam" id="PF04831">
    <property type="entry name" value="POPDC1-3"/>
    <property type="match status" value="1"/>
</dbReference>
<reference evidence="3" key="1">
    <citation type="journal article" date="2023" name="Commun. Biol.">
        <title>Genome analysis of Parmales, the sister group of diatoms, reveals the evolutionary specialization of diatoms from phago-mixotrophs to photoautotrophs.</title>
        <authorList>
            <person name="Ban H."/>
            <person name="Sato S."/>
            <person name="Yoshikawa S."/>
            <person name="Yamada K."/>
            <person name="Nakamura Y."/>
            <person name="Ichinomiya M."/>
            <person name="Sato N."/>
            <person name="Blanc-Mathieu R."/>
            <person name="Endo H."/>
            <person name="Kuwata A."/>
            <person name="Ogata H."/>
        </authorList>
    </citation>
    <scope>NUCLEOTIDE SEQUENCE [LARGE SCALE GENOMIC DNA]</scope>
</reference>
<dbReference type="PROSITE" id="PS50042">
    <property type="entry name" value="CNMP_BINDING_3"/>
    <property type="match status" value="1"/>
</dbReference>
<protein>
    <recommendedName>
        <fullName evidence="1">Cyclic nucleotide-binding domain-containing protein</fullName>
    </recommendedName>
</protein>
<dbReference type="Proteomes" id="UP001165065">
    <property type="component" value="Unassembled WGS sequence"/>
</dbReference>
<organism evidence="2 3">
    <name type="scientific">Triparma columacea</name>
    <dbReference type="NCBI Taxonomy" id="722753"/>
    <lineage>
        <taxon>Eukaryota</taxon>
        <taxon>Sar</taxon>
        <taxon>Stramenopiles</taxon>
        <taxon>Ochrophyta</taxon>
        <taxon>Bolidophyceae</taxon>
        <taxon>Parmales</taxon>
        <taxon>Triparmaceae</taxon>
        <taxon>Triparma</taxon>
    </lineage>
</organism>
<evidence type="ECO:0000313" key="3">
    <source>
        <dbReference type="Proteomes" id="UP001165065"/>
    </source>
</evidence>
<proteinExistence type="predicted"/>